<feature type="domain" description="Vta1/callose synthase N-terminal" evidence="10">
    <location>
        <begin position="15"/>
        <end position="156"/>
    </location>
</feature>
<evidence type="ECO:0000313" key="12">
    <source>
        <dbReference type="EMBL" id="KAG9508483.1"/>
    </source>
</evidence>
<evidence type="ECO:0000313" key="13">
    <source>
        <dbReference type="Proteomes" id="UP000825002"/>
    </source>
</evidence>
<feature type="region of interest" description="Disordered" evidence="9">
    <location>
        <begin position="156"/>
        <end position="241"/>
    </location>
</feature>
<feature type="compositionally biased region" description="Pro residues" evidence="9">
    <location>
        <begin position="190"/>
        <end position="208"/>
    </location>
</feature>
<dbReference type="InterPro" id="IPR044538">
    <property type="entry name" value="Vta1-like"/>
</dbReference>
<dbReference type="Pfam" id="PF04652">
    <property type="entry name" value="Vta1"/>
    <property type="match status" value="1"/>
</dbReference>
<evidence type="ECO:0000259" key="11">
    <source>
        <dbReference type="Pfam" id="PF18097"/>
    </source>
</evidence>
<dbReference type="InterPro" id="IPR039431">
    <property type="entry name" value="Vta1/CALS_N"/>
</dbReference>
<comment type="caution">
    <text evidence="12">The sequence shown here is derived from an EMBL/GenBank/DDBJ whole genome shotgun (WGS) entry which is preliminary data.</text>
</comment>
<dbReference type="InterPro" id="IPR041212">
    <property type="entry name" value="Vta1_C"/>
</dbReference>
<evidence type="ECO:0000259" key="10">
    <source>
        <dbReference type="Pfam" id="PF04652"/>
    </source>
</evidence>
<keyword evidence="13" id="KW-1185">Reference proteome</keyword>
<feature type="compositionally biased region" description="Polar residues" evidence="9">
    <location>
        <begin position="177"/>
        <end position="189"/>
    </location>
</feature>
<sequence>MMATLPEVPAQLKPIQTYMKTAADVERIDLIISYWCRLYSVQTALKIDRKSPECIKFLTSVMDWMEKLKKDQKDNEAITNETVGQAHVENFVMALFNKVDTLDRDGVANKNTVKMFFMAACLFEVMAVFGPLTDEISRRAKYSKFKAAYIQKCLKNGETPHPGPVGDELMEIGDLGSDNSQNPSSTVNPENPPAPQTPQSRPPIPPSSLKPTVDHSKQTPQPSEPCKSSSTNSSHAGSSISTNHLTAINGAPLNPEAIVKTQKYCKFAGSALQYDDISTAVTNLEKALKLLKTGNE</sequence>
<organism evidence="12 13">
    <name type="scientific">Fragariocoptes setiger</name>
    <dbReference type="NCBI Taxonomy" id="1670756"/>
    <lineage>
        <taxon>Eukaryota</taxon>
        <taxon>Metazoa</taxon>
        <taxon>Ecdysozoa</taxon>
        <taxon>Arthropoda</taxon>
        <taxon>Chelicerata</taxon>
        <taxon>Arachnida</taxon>
        <taxon>Acari</taxon>
        <taxon>Acariformes</taxon>
        <taxon>Trombidiformes</taxon>
        <taxon>Prostigmata</taxon>
        <taxon>Eupodina</taxon>
        <taxon>Eriophyoidea</taxon>
        <taxon>Phytoptidae</taxon>
        <taxon>Fragariocoptes</taxon>
    </lineage>
</organism>
<comment type="subcellular location">
    <subcellularLocation>
        <location evidence="2">Cytoplasm</location>
    </subcellularLocation>
    <subcellularLocation>
        <location evidence="1">Endosome membrane</location>
        <topology evidence="1">Peripheral membrane protein</topology>
    </subcellularLocation>
</comment>
<evidence type="ECO:0000256" key="4">
    <source>
        <dbReference type="ARBA" id="ARBA00022448"/>
    </source>
</evidence>
<feature type="compositionally biased region" description="Low complexity" evidence="9">
    <location>
        <begin position="228"/>
        <end position="241"/>
    </location>
</feature>
<keyword evidence="4" id="KW-0813">Transport</keyword>
<dbReference type="InterPro" id="IPR023175">
    <property type="entry name" value="Vta1/CALS_N_sf"/>
</dbReference>
<feature type="domain" description="Vta1 C-terminal" evidence="11">
    <location>
        <begin position="255"/>
        <end position="291"/>
    </location>
</feature>
<evidence type="ECO:0000256" key="6">
    <source>
        <dbReference type="ARBA" id="ARBA00022753"/>
    </source>
</evidence>
<dbReference type="Gene3D" id="1.25.40.270">
    <property type="entry name" value="Vacuolar protein sorting-associated protein vta1"/>
    <property type="match status" value="1"/>
</dbReference>
<comment type="similarity">
    <text evidence="3">Belongs to the VTA1 family.</text>
</comment>
<evidence type="ECO:0000256" key="2">
    <source>
        <dbReference type="ARBA" id="ARBA00004496"/>
    </source>
</evidence>
<evidence type="ECO:0000256" key="8">
    <source>
        <dbReference type="ARBA" id="ARBA00023136"/>
    </source>
</evidence>
<evidence type="ECO:0000256" key="5">
    <source>
        <dbReference type="ARBA" id="ARBA00022490"/>
    </source>
</evidence>
<dbReference type="PANTHER" id="PTHR46009:SF1">
    <property type="entry name" value="VACUOLAR PROTEIN SORTING-ASSOCIATED PROTEIN VTA1 HOMOLOG"/>
    <property type="match status" value="1"/>
</dbReference>
<dbReference type="Gene3D" id="1.20.5.420">
    <property type="entry name" value="Immunoglobulin FC, subunit C"/>
    <property type="match status" value="1"/>
</dbReference>
<protein>
    <submittedName>
        <fullName evidence="12">Vacuolar protein sorting-associated protein VTA1-like protein</fullName>
    </submittedName>
</protein>
<proteinExistence type="inferred from homology"/>
<keyword evidence="6" id="KW-0967">Endosome</keyword>
<gene>
    <name evidence="12" type="primary">VTA1</name>
    <name evidence="12" type="ORF">GZH46_03019</name>
</gene>
<evidence type="ECO:0000256" key="3">
    <source>
        <dbReference type="ARBA" id="ARBA00007895"/>
    </source>
</evidence>
<evidence type="ECO:0000256" key="9">
    <source>
        <dbReference type="SAM" id="MobiDB-lite"/>
    </source>
</evidence>
<dbReference type="PANTHER" id="PTHR46009">
    <property type="entry name" value="VACUOLAR PROTEIN SORTING-ASSOCIATED PROTEIN VTA1 HOMOLOG"/>
    <property type="match status" value="1"/>
</dbReference>
<evidence type="ECO:0000256" key="1">
    <source>
        <dbReference type="ARBA" id="ARBA00004481"/>
    </source>
</evidence>
<dbReference type="EMBL" id="JAIFTH010001631">
    <property type="protein sequence ID" value="KAG9508483.1"/>
    <property type="molecule type" value="Genomic_DNA"/>
</dbReference>
<reference evidence="12 13" key="1">
    <citation type="submission" date="2020-10" db="EMBL/GenBank/DDBJ databases">
        <authorList>
            <person name="Klimov P.B."/>
            <person name="Dyachkov S.M."/>
            <person name="Chetverikov P.E."/>
        </authorList>
    </citation>
    <scope>NUCLEOTIDE SEQUENCE [LARGE SCALE GENOMIC DNA]</scope>
    <source>
        <strain evidence="12">BMOC 18-1129-001#AD2665</strain>
        <tissue evidence="12">Entire mites</tissue>
    </source>
</reference>
<accession>A0ABQ7S557</accession>
<dbReference type="Pfam" id="PF18097">
    <property type="entry name" value="Vta1_C"/>
    <property type="match status" value="1"/>
</dbReference>
<evidence type="ECO:0000256" key="7">
    <source>
        <dbReference type="ARBA" id="ARBA00022927"/>
    </source>
</evidence>
<dbReference type="Proteomes" id="UP000825002">
    <property type="component" value="Unassembled WGS sequence"/>
</dbReference>
<keyword evidence="7" id="KW-0653">Protein transport</keyword>
<keyword evidence="8" id="KW-0472">Membrane</keyword>
<keyword evidence="5" id="KW-0963">Cytoplasm</keyword>
<name>A0ABQ7S557_9ACAR</name>